<dbReference type="Pfam" id="PF08534">
    <property type="entry name" value="Redoxin"/>
    <property type="match status" value="1"/>
</dbReference>
<evidence type="ECO:0000256" key="4">
    <source>
        <dbReference type="ARBA" id="ARBA00023157"/>
    </source>
</evidence>
<comment type="caution">
    <text evidence="7">The sequence shown here is derived from an EMBL/GenBank/DDBJ whole genome shotgun (WGS) entry which is preliminary data.</text>
</comment>
<name>A0A932MPT0_UNCTE</name>
<gene>
    <name evidence="7" type="ORF">HYZ11_16345</name>
</gene>
<evidence type="ECO:0000256" key="1">
    <source>
        <dbReference type="ARBA" id="ARBA00022559"/>
    </source>
</evidence>
<feature type="domain" description="Thioredoxin" evidence="6">
    <location>
        <begin position="25"/>
        <end position="188"/>
    </location>
</feature>
<keyword evidence="4" id="KW-1015">Disulfide bond</keyword>
<evidence type="ECO:0000256" key="2">
    <source>
        <dbReference type="ARBA" id="ARBA00022862"/>
    </source>
</evidence>
<dbReference type="CDD" id="cd03017">
    <property type="entry name" value="PRX_BCP"/>
    <property type="match status" value="1"/>
</dbReference>
<keyword evidence="3" id="KW-0560">Oxidoreductase</keyword>
<protein>
    <submittedName>
        <fullName evidence="7">Peroxiredoxin</fullName>
    </submittedName>
</protein>
<sequence>MARSDDIMHVPPGLPIPVDDGACRHVPGMSLPSLYLPTTGGRAVNLAEMPGRTVVYVYPRTGHPDREPPTGWDEIPGARGCTPQSCAFRDHYQELRELNAALFGLSTQDTLYQREAARRLRLPFELLSDKMLAFQRALRLPTFEIEGMILLKRATLIAREGWIEKVFYPVFPPDRNAEDVISWLKPNP</sequence>
<accession>A0A932MPT0</accession>
<dbReference type="GO" id="GO:0005737">
    <property type="term" value="C:cytoplasm"/>
    <property type="evidence" value="ECO:0007669"/>
    <property type="project" value="TreeGrafter"/>
</dbReference>
<dbReference type="GO" id="GO:0008379">
    <property type="term" value="F:thioredoxin peroxidase activity"/>
    <property type="evidence" value="ECO:0007669"/>
    <property type="project" value="TreeGrafter"/>
</dbReference>
<dbReference type="PANTHER" id="PTHR42801:SF21">
    <property type="entry name" value="BCPB PROTEIN"/>
    <property type="match status" value="1"/>
</dbReference>
<reference evidence="7" key="1">
    <citation type="submission" date="2020-07" db="EMBL/GenBank/DDBJ databases">
        <title>Huge and variable diversity of episymbiotic CPR bacteria and DPANN archaea in groundwater ecosystems.</title>
        <authorList>
            <person name="He C.Y."/>
            <person name="Keren R."/>
            <person name="Whittaker M."/>
            <person name="Farag I.F."/>
            <person name="Doudna J."/>
            <person name="Cate J.H.D."/>
            <person name="Banfield J.F."/>
        </authorList>
    </citation>
    <scope>NUCLEOTIDE SEQUENCE</scope>
    <source>
        <strain evidence="7">NC_groundwater_763_Ag_S-0.2um_68_21</strain>
    </source>
</reference>
<dbReference type="InterPro" id="IPR036249">
    <property type="entry name" value="Thioredoxin-like_sf"/>
</dbReference>
<keyword evidence="2" id="KW-0049">Antioxidant</keyword>
<organism evidence="7 8">
    <name type="scientific">Tectimicrobiota bacterium</name>
    <dbReference type="NCBI Taxonomy" id="2528274"/>
    <lineage>
        <taxon>Bacteria</taxon>
        <taxon>Pseudomonadati</taxon>
        <taxon>Nitrospinota/Tectimicrobiota group</taxon>
        <taxon>Candidatus Tectimicrobiota</taxon>
    </lineage>
</organism>
<keyword evidence="1" id="KW-0575">Peroxidase</keyword>
<dbReference type="InterPro" id="IPR013766">
    <property type="entry name" value="Thioredoxin_domain"/>
</dbReference>
<dbReference type="SUPFAM" id="SSF52833">
    <property type="entry name" value="Thioredoxin-like"/>
    <property type="match status" value="1"/>
</dbReference>
<proteinExistence type="predicted"/>
<dbReference type="EMBL" id="JACPUR010000038">
    <property type="protein sequence ID" value="MBI3129178.1"/>
    <property type="molecule type" value="Genomic_DNA"/>
</dbReference>
<dbReference type="PROSITE" id="PS51352">
    <property type="entry name" value="THIOREDOXIN_2"/>
    <property type="match status" value="1"/>
</dbReference>
<dbReference type="GO" id="GO:0045454">
    <property type="term" value="P:cell redox homeostasis"/>
    <property type="evidence" value="ECO:0007669"/>
    <property type="project" value="TreeGrafter"/>
</dbReference>
<dbReference type="AlphaFoldDB" id="A0A932MPT0"/>
<evidence type="ECO:0000256" key="3">
    <source>
        <dbReference type="ARBA" id="ARBA00023002"/>
    </source>
</evidence>
<dbReference type="InterPro" id="IPR050924">
    <property type="entry name" value="Peroxiredoxin_BCP/PrxQ"/>
</dbReference>
<evidence type="ECO:0000259" key="6">
    <source>
        <dbReference type="PROSITE" id="PS51352"/>
    </source>
</evidence>
<evidence type="ECO:0000313" key="8">
    <source>
        <dbReference type="Proteomes" id="UP000782312"/>
    </source>
</evidence>
<evidence type="ECO:0000256" key="5">
    <source>
        <dbReference type="ARBA" id="ARBA00023284"/>
    </source>
</evidence>
<dbReference type="GO" id="GO:0034599">
    <property type="term" value="P:cellular response to oxidative stress"/>
    <property type="evidence" value="ECO:0007669"/>
    <property type="project" value="TreeGrafter"/>
</dbReference>
<evidence type="ECO:0000313" key="7">
    <source>
        <dbReference type="EMBL" id="MBI3129178.1"/>
    </source>
</evidence>
<dbReference type="Proteomes" id="UP000782312">
    <property type="component" value="Unassembled WGS sequence"/>
</dbReference>
<keyword evidence="5" id="KW-0676">Redox-active center</keyword>
<dbReference type="PANTHER" id="PTHR42801">
    <property type="entry name" value="THIOREDOXIN-DEPENDENT PEROXIDE REDUCTASE"/>
    <property type="match status" value="1"/>
</dbReference>
<dbReference type="InterPro" id="IPR013740">
    <property type="entry name" value="Redoxin"/>
</dbReference>
<dbReference type="Gene3D" id="3.40.30.10">
    <property type="entry name" value="Glutaredoxin"/>
    <property type="match status" value="1"/>
</dbReference>